<dbReference type="Pfam" id="PF00439">
    <property type="entry name" value="Bromodomain"/>
    <property type="match status" value="1"/>
</dbReference>
<evidence type="ECO:0000256" key="1">
    <source>
        <dbReference type="ARBA" id="ARBA00023117"/>
    </source>
</evidence>
<dbReference type="OrthoDB" id="21449at2759"/>
<dbReference type="PANTHER" id="PTHR46136:SF19">
    <property type="entry name" value="TRANSCRIPTION FACTOR GTE12"/>
    <property type="match status" value="1"/>
</dbReference>
<dbReference type="InterPro" id="IPR036427">
    <property type="entry name" value="Bromodomain-like_sf"/>
</dbReference>
<protein>
    <submittedName>
        <fullName evidence="5">Transcription factor GTE12-like</fullName>
    </submittedName>
</protein>
<dbReference type="Proteomes" id="UP000594638">
    <property type="component" value="Unassembled WGS sequence"/>
</dbReference>
<evidence type="ECO:0000256" key="2">
    <source>
        <dbReference type="PROSITE-ProRule" id="PRU00035"/>
    </source>
</evidence>
<dbReference type="PRINTS" id="PR00503">
    <property type="entry name" value="BROMODOMAIN"/>
</dbReference>
<feature type="compositionally biased region" description="Polar residues" evidence="3">
    <location>
        <begin position="45"/>
        <end position="61"/>
    </location>
</feature>
<dbReference type="Gene3D" id="1.20.920.10">
    <property type="entry name" value="Bromodomain-like"/>
    <property type="match status" value="1"/>
</dbReference>
<dbReference type="InterPro" id="IPR001487">
    <property type="entry name" value="Bromodomain"/>
</dbReference>
<proteinExistence type="predicted"/>
<name>A0A8S0VNQ1_OLEEU</name>
<evidence type="ECO:0000313" key="6">
    <source>
        <dbReference type="Proteomes" id="UP000594638"/>
    </source>
</evidence>
<evidence type="ECO:0000259" key="4">
    <source>
        <dbReference type="PROSITE" id="PS50014"/>
    </source>
</evidence>
<reference evidence="5 6" key="1">
    <citation type="submission" date="2019-12" db="EMBL/GenBank/DDBJ databases">
        <authorList>
            <person name="Alioto T."/>
            <person name="Alioto T."/>
            <person name="Gomez Garrido J."/>
        </authorList>
    </citation>
    <scope>NUCLEOTIDE SEQUENCE [LARGE SCALE GENOMIC DNA]</scope>
</reference>
<dbReference type="Gramene" id="OE9A118371T1">
    <property type="protein sequence ID" value="OE9A118371C1"/>
    <property type="gene ID" value="OE9A118371"/>
</dbReference>
<sequence length="141" mass="16434">MVVVDNTPRRSLKFKITSKGIRRESEDNSCGNIMIVNNESRDRVTSNGKSIPVKFSTSSNSNKRKPGVIFECPREKKQRLDRIFKHYCRSILRSLMEHPHRFAFNRPVNPVKLKIPDYFSIITVPMDLGKIKHKLEDNKYS</sequence>
<feature type="domain" description="Bromo" evidence="4">
    <location>
        <begin position="96"/>
        <end position="141"/>
    </location>
</feature>
<dbReference type="EMBL" id="CACTIH010009584">
    <property type="protein sequence ID" value="CAA3032428.1"/>
    <property type="molecule type" value="Genomic_DNA"/>
</dbReference>
<organism evidence="5 6">
    <name type="scientific">Olea europaea subsp. europaea</name>
    <dbReference type="NCBI Taxonomy" id="158383"/>
    <lineage>
        <taxon>Eukaryota</taxon>
        <taxon>Viridiplantae</taxon>
        <taxon>Streptophyta</taxon>
        <taxon>Embryophyta</taxon>
        <taxon>Tracheophyta</taxon>
        <taxon>Spermatophyta</taxon>
        <taxon>Magnoliopsida</taxon>
        <taxon>eudicotyledons</taxon>
        <taxon>Gunneridae</taxon>
        <taxon>Pentapetalae</taxon>
        <taxon>asterids</taxon>
        <taxon>lamiids</taxon>
        <taxon>Lamiales</taxon>
        <taxon>Oleaceae</taxon>
        <taxon>Oleeae</taxon>
        <taxon>Olea</taxon>
    </lineage>
</organism>
<evidence type="ECO:0000313" key="5">
    <source>
        <dbReference type="EMBL" id="CAA3032428.1"/>
    </source>
</evidence>
<dbReference type="InterPro" id="IPR052442">
    <property type="entry name" value="Env_Response_Regulator"/>
</dbReference>
<evidence type="ECO:0000256" key="3">
    <source>
        <dbReference type="SAM" id="MobiDB-lite"/>
    </source>
</evidence>
<dbReference type="AlphaFoldDB" id="A0A8S0VNQ1"/>
<gene>
    <name evidence="5" type="ORF">OLEA9_A118371</name>
</gene>
<comment type="caution">
    <text evidence="5">The sequence shown here is derived from an EMBL/GenBank/DDBJ whole genome shotgun (WGS) entry which is preliminary data.</text>
</comment>
<keyword evidence="1 2" id="KW-0103">Bromodomain</keyword>
<accession>A0A8S0VNQ1</accession>
<dbReference type="PROSITE" id="PS50014">
    <property type="entry name" value="BROMODOMAIN_2"/>
    <property type="match status" value="1"/>
</dbReference>
<keyword evidence="6" id="KW-1185">Reference proteome</keyword>
<feature type="region of interest" description="Disordered" evidence="3">
    <location>
        <begin position="43"/>
        <end position="67"/>
    </location>
</feature>
<dbReference type="PANTHER" id="PTHR46136">
    <property type="entry name" value="TRANSCRIPTION FACTOR GTE8"/>
    <property type="match status" value="1"/>
</dbReference>
<dbReference type="SUPFAM" id="SSF47370">
    <property type="entry name" value="Bromodomain"/>
    <property type="match status" value="1"/>
</dbReference>